<reference evidence="4" key="1">
    <citation type="journal article" date="2019" name="Int. J. Syst. Evol. Microbiol.">
        <title>The Global Catalogue of Microorganisms (GCM) 10K type strain sequencing project: providing services to taxonomists for standard genome sequencing and annotation.</title>
        <authorList>
            <consortium name="The Broad Institute Genomics Platform"/>
            <consortium name="The Broad Institute Genome Sequencing Center for Infectious Disease"/>
            <person name="Wu L."/>
            <person name="Ma J."/>
        </authorList>
    </citation>
    <scope>NUCLEOTIDE SEQUENCE [LARGE SCALE GENOMIC DNA]</scope>
    <source>
        <strain evidence="4">CCUG 60023</strain>
    </source>
</reference>
<name>A0ABW3FCU3_9HYPH</name>
<organism evidence="3 4">
    <name type="scientific">Pseudahrensia aquimaris</name>
    <dbReference type="NCBI Taxonomy" id="744461"/>
    <lineage>
        <taxon>Bacteria</taxon>
        <taxon>Pseudomonadati</taxon>
        <taxon>Pseudomonadota</taxon>
        <taxon>Alphaproteobacteria</taxon>
        <taxon>Hyphomicrobiales</taxon>
        <taxon>Ahrensiaceae</taxon>
        <taxon>Pseudahrensia</taxon>
    </lineage>
</organism>
<dbReference type="InterPro" id="IPR036264">
    <property type="entry name" value="Bact_exopeptidase_dim_dom"/>
</dbReference>
<dbReference type="EMBL" id="JBHTJV010000002">
    <property type="protein sequence ID" value="MFD0915288.1"/>
    <property type="molecule type" value="Genomic_DNA"/>
</dbReference>
<dbReference type="CDD" id="cd05666">
    <property type="entry name" value="M20_Acy1-like"/>
    <property type="match status" value="1"/>
</dbReference>
<dbReference type="InterPro" id="IPR011650">
    <property type="entry name" value="Peptidase_M20_dimer"/>
</dbReference>
<keyword evidence="4" id="KW-1185">Reference proteome</keyword>
<keyword evidence="1" id="KW-0378">Hydrolase</keyword>
<evidence type="ECO:0000256" key="1">
    <source>
        <dbReference type="ARBA" id="ARBA00022801"/>
    </source>
</evidence>
<dbReference type="NCBIfam" id="TIGR01891">
    <property type="entry name" value="amidohydrolases"/>
    <property type="match status" value="1"/>
</dbReference>
<protein>
    <submittedName>
        <fullName evidence="3">M20 aminoacylase family protein</fullName>
    </submittedName>
</protein>
<dbReference type="Gene3D" id="3.40.630.10">
    <property type="entry name" value="Zn peptidases"/>
    <property type="match status" value="1"/>
</dbReference>
<dbReference type="PANTHER" id="PTHR11014">
    <property type="entry name" value="PEPTIDASE M20 FAMILY MEMBER"/>
    <property type="match status" value="1"/>
</dbReference>
<dbReference type="InterPro" id="IPR017439">
    <property type="entry name" value="Amidohydrolase"/>
</dbReference>
<proteinExistence type="predicted"/>
<dbReference type="PANTHER" id="PTHR11014:SF63">
    <property type="entry name" value="METALLOPEPTIDASE, PUTATIVE (AFU_ORTHOLOGUE AFUA_6G09600)-RELATED"/>
    <property type="match status" value="1"/>
</dbReference>
<accession>A0ABW3FCU3</accession>
<dbReference type="RefSeq" id="WP_377211137.1">
    <property type="nucleotide sequence ID" value="NZ_JBHTJV010000002.1"/>
</dbReference>
<dbReference type="SUPFAM" id="SSF53187">
    <property type="entry name" value="Zn-dependent exopeptidases"/>
    <property type="match status" value="1"/>
</dbReference>
<comment type="caution">
    <text evidence="3">The sequence shown here is derived from an EMBL/GenBank/DDBJ whole genome shotgun (WGS) entry which is preliminary data.</text>
</comment>
<sequence>MPVNNRIADLSDEVAEWRREIHQHPGLLYDVEETAALVEAKLKEFGCDEIVTGIGRTGVVGIIKGRQNGSGKVVGMRADMDALPIVEKRDLPYKSKYEGKMHACGHDGHTAMLLGAAKYLAETRNFDGTAVVIFQPAEEGGAGGKAMVDDGMMDKFGIQEVYGLHNMPGLPVGEFAIRTGPIMAATDEFTITVNGRGAHAAMPHNGNDPIIIATQMVQALQSIVSRNVDPLSSGVLSVTAIEAGKAYNVIPQEAKFWGTIRTLDRDVRNLIVDRLHEVVNGIASAYGAEVTIHIKEGYPATVNHAEQTQFAVEAAEEVVGKGRVDTEQLPVMGGEDFSYMLEARPGAFIFMGNGDTAGLHHEEYDFNDEAIPVGSSYWARIIEKSMPASA</sequence>
<feature type="domain" description="Peptidase M20 dimerisation" evidence="2">
    <location>
        <begin position="189"/>
        <end position="283"/>
    </location>
</feature>
<dbReference type="Pfam" id="PF01546">
    <property type="entry name" value="Peptidase_M20"/>
    <property type="match status" value="1"/>
</dbReference>
<gene>
    <name evidence="3" type="ORF">ACFQ14_02600</name>
</gene>
<dbReference type="InterPro" id="IPR002933">
    <property type="entry name" value="Peptidase_M20"/>
</dbReference>
<dbReference type="Gene3D" id="3.30.70.360">
    <property type="match status" value="1"/>
</dbReference>
<dbReference type="SUPFAM" id="SSF55031">
    <property type="entry name" value="Bacterial exopeptidase dimerisation domain"/>
    <property type="match status" value="1"/>
</dbReference>
<evidence type="ECO:0000259" key="2">
    <source>
        <dbReference type="Pfam" id="PF07687"/>
    </source>
</evidence>
<dbReference type="PIRSF" id="PIRSF005962">
    <property type="entry name" value="Pept_M20D_amidohydro"/>
    <property type="match status" value="1"/>
</dbReference>
<evidence type="ECO:0000313" key="3">
    <source>
        <dbReference type="EMBL" id="MFD0915288.1"/>
    </source>
</evidence>
<evidence type="ECO:0000313" key="4">
    <source>
        <dbReference type="Proteomes" id="UP001597101"/>
    </source>
</evidence>
<dbReference type="Pfam" id="PF07687">
    <property type="entry name" value="M20_dimer"/>
    <property type="match status" value="1"/>
</dbReference>
<dbReference type="Proteomes" id="UP001597101">
    <property type="component" value="Unassembled WGS sequence"/>
</dbReference>